<accession>D4H3M1</accession>
<dbReference type="HOGENOM" id="CLU_000445_69_8_0"/>
<dbReference type="InParanoid" id="D4H3M1"/>
<dbReference type="KEGG" id="dap:Dacet_2361"/>
<sequence length="122" mass="13918">MAYRILLAEDNEMEQSALKDIFTSEGYQVDSVSNGLFALDKVKDNEYHLIVTDLVMPVSDGIQFLYSLSSLDREIPVIVLTGYDNIENMLSAYQMGAIDVLYKPYDVDKLLDLCRKILENRI</sequence>
<dbReference type="eggNOG" id="COG0745">
    <property type="taxonomic scope" value="Bacteria"/>
</dbReference>
<feature type="domain" description="Response regulatory" evidence="3">
    <location>
        <begin position="4"/>
        <end position="118"/>
    </location>
</feature>
<dbReference type="OrthoDB" id="9808843at2"/>
<dbReference type="GO" id="GO:0000160">
    <property type="term" value="P:phosphorelay signal transduction system"/>
    <property type="evidence" value="ECO:0007669"/>
    <property type="project" value="InterPro"/>
</dbReference>
<dbReference type="PANTHER" id="PTHR44591:SF3">
    <property type="entry name" value="RESPONSE REGULATORY DOMAIN-CONTAINING PROTEIN"/>
    <property type="match status" value="1"/>
</dbReference>
<evidence type="ECO:0000256" key="2">
    <source>
        <dbReference type="PROSITE-ProRule" id="PRU00169"/>
    </source>
</evidence>
<evidence type="ECO:0000313" key="5">
    <source>
        <dbReference type="Proteomes" id="UP000002012"/>
    </source>
</evidence>
<name>D4H3M1_DENA2</name>
<keyword evidence="5" id="KW-1185">Reference proteome</keyword>
<dbReference type="InterPro" id="IPR001789">
    <property type="entry name" value="Sig_transdc_resp-reg_receiver"/>
</dbReference>
<dbReference type="EMBL" id="CP001968">
    <property type="protein sequence ID" value="ADD69123.1"/>
    <property type="molecule type" value="Genomic_DNA"/>
</dbReference>
<dbReference type="PANTHER" id="PTHR44591">
    <property type="entry name" value="STRESS RESPONSE REGULATOR PROTEIN 1"/>
    <property type="match status" value="1"/>
</dbReference>
<gene>
    <name evidence="4" type="ordered locus">Dacet_2361</name>
</gene>
<dbReference type="InterPro" id="IPR011006">
    <property type="entry name" value="CheY-like_superfamily"/>
</dbReference>
<evidence type="ECO:0000256" key="1">
    <source>
        <dbReference type="ARBA" id="ARBA00022553"/>
    </source>
</evidence>
<feature type="modified residue" description="4-aspartylphosphate" evidence="2">
    <location>
        <position position="53"/>
    </location>
</feature>
<dbReference type="PROSITE" id="PS50110">
    <property type="entry name" value="RESPONSE_REGULATORY"/>
    <property type="match status" value="1"/>
</dbReference>
<dbReference type="AlphaFoldDB" id="D4H3M1"/>
<dbReference type="SMART" id="SM00448">
    <property type="entry name" value="REC"/>
    <property type="match status" value="1"/>
</dbReference>
<evidence type="ECO:0000313" key="4">
    <source>
        <dbReference type="EMBL" id="ADD69123.1"/>
    </source>
</evidence>
<dbReference type="Pfam" id="PF00072">
    <property type="entry name" value="Response_reg"/>
    <property type="match status" value="1"/>
</dbReference>
<dbReference type="STRING" id="522772.Dacet_2361"/>
<keyword evidence="1 2" id="KW-0597">Phosphoprotein</keyword>
<dbReference type="CDD" id="cd00156">
    <property type="entry name" value="REC"/>
    <property type="match status" value="1"/>
</dbReference>
<organism evidence="4 5">
    <name type="scientific">Denitrovibrio acetiphilus (strain DSM 12809 / NBRC 114555 / N2460)</name>
    <dbReference type="NCBI Taxonomy" id="522772"/>
    <lineage>
        <taxon>Bacteria</taxon>
        <taxon>Pseudomonadati</taxon>
        <taxon>Deferribacterota</taxon>
        <taxon>Deferribacteres</taxon>
        <taxon>Deferribacterales</taxon>
        <taxon>Geovibrionaceae</taxon>
        <taxon>Denitrovibrio</taxon>
    </lineage>
</organism>
<protein>
    <submittedName>
        <fullName evidence="4">Response regulator receiver protein</fullName>
    </submittedName>
</protein>
<reference evidence="4 5" key="1">
    <citation type="journal article" date="2010" name="Stand. Genomic Sci.">
        <title>Complete genome sequence of Denitrovibrio acetiphilus type strain (N2460).</title>
        <authorList>
            <person name="Kiss H."/>
            <person name="Lang E."/>
            <person name="Lapidus A."/>
            <person name="Copeland A."/>
            <person name="Nolan M."/>
            <person name="Glavina Del Rio T."/>
            <person name="Chen F."/>
            <person name="Lucas S."/>
            <person name="Tice H."/>
            <person name="Cheng J.F."/>
            <person name="Han C."/>
            <person name="Goodwin L."/>
            <person name="Pitluck S."/>
            <person name="Liolios K."/>
            <person name="Pati A."/>
            <person name="Ivanova N."/>
            <person name="Mavromatis K."/>
            <person name="Chen A."/>
            <person name="Palaniappan K."/>
            <person name="Land M."/>
            <person name="Hauser L."/>
            <person name="Chang Y.J."/>
            <person name="Jeffries C.D."/>
            <person name="Detter J.C."/>
            <person name="Brettin T."/>
            <person name="Spring S."/>
            <person name="Rohde M."/>
            <person name="Goker M."/>
            <person name="Woyke T."/>
            <person name="Bristow J."/>
            <person name="Eisen J.A."/>
            <person name="Markowitz V."/>
            <person name="Hugenholtz P."/>
            <person name="Kyrpides N.C."/>
            <person name="Klenk H.P."/>
        </authorList>
    </citation>
    <scope>NUCLEOTIDE SEQUENCE [LARGE SCALE GENOMIC DNA]</scope>
    <source>
        <strain evidence="5">DSM 12809 / NBRC 114555 / N2460</strain>
    </source>
</reference>
<dbReference type="RefSeq" id="WP_013011625.1">
    <property type="nucleotide sequence ID" value="NC_013943.1"/>
</dbReference>
<dbReference type="Proteomes" id="UP000002012">
    <property type="component" value="Chromosome"/>
</dbReference>
<dbReference type="SUPFAM" id="SSF52172">
    <property type="entry name" value="CheY-like"/>
    <property type="match status" value="1"/>
</dbReference>
<dbReference type="PaxDb" id="522772-Dacet_2361"/>
<dbReference type="Gene3D" id="3.40.50.2300">
    <property type="match status" value="1"/>
</dbReference>
<dbReference type="InterPro" id="IPR050595">
    <property type="entry name" value="Bact_response_regulator"/>
</dbReference>
<proteinExistence type="predicted"/>
<evidence type="ECO:0000259" key="3">
    <source>
        <dbReference type="PROSITE" id="PS50110"/>
    </source>
</evidence>